<accession>A0A315ED57</accession>
<dbReference type="OrthoDB" id="7358796at2"/>
<comment type="caution">
    <text evidence="1">The sequence shown here is derived from an EMBL/GenBank/DDBJ whole genome shotgun (WGS) entry which is preliminary data.</text>
</comment>
<organism evidence="1 2">
    <name type="scientific">Limnohabitans parvus II-B4</name>
    <dbReference type="NCBI Taxonomy" id="1293052"/>
    <lineage>
        <taxon>Bacteria</taxon>
        <taxon>Pseudomonadati</taxon>
        <taxon>Pseudomonadota</taxon>
        <taxon>Betaproteobacteria</taxon>
        <taxon>Burkholderiales</taxon>
        <taxon>Comamonadaceae</taxon>
        <taxon>Limnohabitans</taxon>
    </lineage>
</organism>
<dbReference type="EMBL" id="NESN01000001">
    <property type="protein sequence ID" value="PUE55713.1"/>
    <property type="molecule type" value="Genomic_DNA"/>
</dbReference>
<dbReference type="Proteomes" id="UP000250790">
    <property type="component" value="Unassembled WGS sequence"/>
</dbReference>
<evidence type="ECO:0000313" key="2">
    <source>
        <dbReference type="Proteomes" id="UP000250790"/>
    </source>
</evidence>
<dbReference type="RefSeq" id="WP_108311704.1">
    <property type="nucleotide sequence ID" value="NZ_NESN01000001.1"/>
</dbReference>
<sequence>MKLSKHAKHERCQQRAVPSIIFDLAVFADEVRASGHGQRLHFSRESLKLMRAEGVSKKDICMIEKKKHLRLVAKEGRVITAMYAYQGKKRIQHYEH</sequence>
<reference evidence="1 2" key="1">
    <citation type="submission" date="2017-04" db="EMBL/GenBank/DDBJ databases">
        <title>Unexpected and diverse lifestyles within the genus Limnohabitans.</title>
        <authorList>
            <person name="Kasalicky V."/>
            <person name="Mehrshad M."/>
            <person name="Andrei S.-A."/>
            <person name="Salcher M."/>
            <person name="Kratochvilova H."/>
            <person name="Simek K."/>
            <person name="Ghai R."/>
        </authorList>
    </citation>
    <scope>NUCLEOTIDE SEQUENCE [LARGE SCALE GENOMIC DNA]</scope>
    <source>
        <strain evidence="1 2">II-B4</strain>
    </source>
</reference>
<dbReference type="AlphaFoldDB" id="A0A315ED57"/>
<gene>
    <name evidence="1" type="ORF">B9Z37_04000</name>
</gene>
<evidence type="ECO:0000313" key="1">
    <source>
        <dbReference type="EMBL" id="PUE55713.1"/>
    </source>
</evidence>
<keyword evidence="2" id="KW-1185">Reference proteome</keyword>
<protein>
    <submittedName>
        <fullName evidence="1">Uncharacterized protein</fullName>
    </submittedName>
</protein>
<name>A0A315ED57_9BURK</name>
<proteinExistence type="predicted"/>